<evidence type="ECO:0000256" key="11">
    <source>
        <dbReference type="ARBA" id="ARBA00023136"/>
    </source>
</evidence>
<feature type="domain" description="Protein kinase" evidence="14">
    <location>
        <begin position="622"/>
        <end position="818"/>
    </location>
</feature>
<proteinExistence type="predicted"/>
<dbReference type="InterPro" id="IPR003591">
    <property type="entry name" value="Leu-rich_rpt_typical-subtyp"/>
</dbReference>
<comment type="subcellular location">
    <subcellularLocation>
        <location evidence="1">Membrane</location>
    </subcellularLocation>
</comment>
<evidence type="ECO:0000256" key="8">
    <source>
        <dbReference type="ARBA" id="ARBA00022777"/>
    </source>
</evidence>
<feature type="transmembrane region" description="Helical" evidence="13">
    <location>
        <begin position="563"/>
        <end position="586"/>
    </location>
</feature>
<dbReference type="InterPro" id="IPR001611">
    <property type="entry name" value="Leu-rich_rpt"/>
</dbReference>
<evidence type="ECO:0000256" key="13">
    <source>
        <dbReference type="SAM" id="Phobius"/>
    </source>
</evidence>
<dbReference type="PANTHER" id="PTHR27008:SF592">
    <property type="entry name" value="LEUCINE-RICH REPEAT RECEPTOR-LIKE PROTEIN KINASE FAMILY PROTEIN-RELATED"/>
    <property type="match status" value="1"/>
</dbReference>
<keyword evidence="7 12" id="KW-0547">Nucleotide-binding</keyword>
<dbReference type="InterPro" id="IPR017441">
    <property type="entry name" value="Protein_kinase_ATP_BS"/>
</dbReference>
<evidence type="ECO:0000256" key="5">
    <source>
        <dbReference type="ARBA" id="ARBA00022692"/>
    </source>
</evidence>
<keyword evidence="11 13" id="KW-0472">Membrane</keyword>
<evidence type="ECO:0000256" key="12">
    <source>
        <dbReference type="PROSITE-ProRule" id="PRU10141"/>
    </source>
</evidence>
<keyword evidence="8" id="KW-0418">Kinase</keyword>
<keyword evidence="3" id="KW-0433">Leucine-rich repeat</keyword>
<keyword evidence="10 13" id="KW-1133">Transmembrane helix</keyword>
<dbReference type="InterPro" id="IPR000719">
    <property type="entry name" value="Prot_kinase_dom"/>
</dbReference>
<dbReference type="PROSITE" id="PS00107">
    <property type="entry name" value="PROTEIN_KINASE_ATP"/>
    <property type="match status" value="1"/>
</dbReference>
<dbReference type="GeneID" id="113706096"/>
<dbReference type="InterPro" id="IPR032675">
    <property type="entry name" value="LRR_dom_sf"/>
</dbReference>
<evidence type="ECO:0000256" key="9">
    <source>
        <dbReference type="ARBA" id="ARBA00022840"/>
    </source>
</evidence>
<dbReference type="InterPro" id="IPR055414">
    <property type="entry name" value="LRR_R13L4/SHOC2-like"/>
</dbReference>
<dbReference type="SUPFAM" id="SSF52058">
    <property type="entry name" value="L domain-like"/>
    <property type="match status" value="1"/>
</dbReference>
<protein>
    <submittedName>
        <fullName evidence="16">Receptor kinase-like protein Xa21</fullName>
    </submittedName>
</protein>
<dbReference type="InterPro" id="IPR051809">
    <property type="entry name" value="Plant_receptor-like_S/T_kinase"/>
</dbReference>
<evidence type="ECO:0000313" key="15">
    <source>
        <dbReference type="Proteomes" id="UP001652660"/>
    </source>
</evidence>
<dbReference type="SUPFAM" id="SSF52047">
    <property type="entry name" value="RNI-like"/>
    <property type="match status" value="1"/>
</dbReference>
<sequence length="818" mass="89022">MGLSGTTSPHVGNLSFMKSIHLGENKFHGGIPQEVGLLFRLRFLNMSNNNLKGEIPVNLSWCSELRVVDLISNQLEGKVPNELGSLKKLVAIYLNENNLTGEIPRSLGNASSMTELALAYNHLNGNLPKELGLLKSLSWIIVGVNDLVGHIPPSVFNISTLTSFVAVENRLQGKLPANIGLALPNLEELELGGNQFHGNIPTSITNASKLQFLDLSQNKFEGQVPTNLGDLPNLLGLNLAMNLLGSSSAGDLSFLPSLTNCSRLHTLDFPLNHFGGELPKNIGNLSLQLTYLHMGYNNISGTIPIGFGNLVNLNILSMPQNSFTGGIPGDFPKLQKLQALDLAESKLSGQILSTLCNITSLYYVDLSKNSLEGNITRFLENCKNLGQLSLSWNNFNGSISAHIFGSYFSLISLDLSHNSLIGSLPSEVGKLEGLNELDISYNNLHGEIPGTLGDCSSLEELYMQGNFFQGTIPIHLASLKGIQKLDLSSNNLTGPIPQGLEKLMFLKYLNISVNDLNGEVPTEGVFRNASQISLAGNRKLCGGIPQLRLPPCITKRKKKSRHLLIIVISVFSPVVLISMILLAYVIGYNKKVRRHGSSSKPSMVDKLLRVSYHELHRATSGFSPDNLIGSGSFGLVYRGRLYEHGDRLVAVKVLDLQKNGASKSFKAECEALRNIRHRNLLPILSYCSSIDSKGLDFKALVYEFMGNGNLDLWLHPETAEMMGSRNLNLPERLNIAIDIASALNYLHYQCEVPIVHCDLKPSNILLDNNLVAHVGDFGLAKLLASTTDSSSVQGSSSAIAVKGSMGYVAPGNKFSYFQ</sequence>
<keyword evidence="5 13" id="KW-0812">Transmembrane</keyword>
<evidence type="ECO:0000256" key="3">
    <source>
        <dbReference type="ARBA" id="ARBA00022614"/>
    </source>
</evidence>
<dbReference type="Gene3D" id="3.80.10.10">
    <property type="entry name" value="Ribonuclease Inhibitor"/>
    <property type="match status" value="2"/>
</dbReference>
<dbReference type="InterPro" id="IPR008271">
    <property type="entry name" value="Ser/Thr_kinase_AS"/>
</dbReference>
<keyword evidence="2" id="KW-0723">Serine/threonine-protein kinase</keyword>
<evidence type="ECO:0000256" key="2">
    <source>
        <dbReference type="ARBA" id="ARBA00022527"/>
    </source>
</evidence>
<reference evidence="16" key="1">
    <citation type="submission" date="2025-08" db="UniProtKB">
        <authorList>
            <consortium name="RefSeq"/>
        </authorList>
    </citation>
    <scope>IDENTIFICATION</scope>
    <source>
        <tissue evidence="16">Leaves</tissue>
    </source>
</reference>
<evidence type="ECO:0000256" key="7">
    <source>
        <dbReference type="ARBA" id="ARBA00022741"/>
    </source>
</evidence>
<dbReference type="InterPro" id="IPR011009">
    <property type="entry name" value="Kinase-like_dom_sf"/>
</dbReference>
<keyword evidence="4" id="KW-0808">Transferase</keyword>
<gene>
    <name evidence="16" type="primary">LOC113706096</name>
</gene>
<dbReference type="Gene3D" id="1.10.510.10">
    <property type="entry name" value="Transferase(Phosphotransferase) domain 1"/>
    <property type="match status" value="1"/>
</dbReference>
<evidence type="ECO:0000259" key="14">
    <source>
        <dbReference type="PROSITE" id="PS50011"/>
    </source>
</evidence>
<dbReference type="InterPro" id="IPR001245">
    <property type="entry name" value="Ser-Thr/Tyr_kinase_cat_dom"/>
</dbReference>
<dbReference type="Pfam" id="PF00560">
    <property type="entry name" value="LRR_1"/>
    <property type="match status" value="2"/>
</dbReference>
<evidence type="ECO:0000313" key="16">
    <source>
        <dbReference type="RefSeq" id="XP_071918991.1"/>
    </source>
</evidence>
<evidence type="ECO:0000256" key="10">
    <source>
        <dbReference type="ARBA" id="ARBA00022989"/>
    </source>
</evidence>
<dbReference type="Pfam" id="PF23598">
    <property type="entry name" value="LRR_14"/>
    <property type="match status" value="1"/>
</dbReference>
<dbReference type="Pfam" id="PF13855">
    <property type="entry name" value="LRR_8"/>
    <property type="match status" value="1"/>
</dbReference>
<dbReference type="SUPFAM" id="SSF56112">
    <property type="entry name" value="Protein kinase-like (PK-like)"/>
    <property type="match status" value="1"/>
</dbReference>
<evidence type="ECO:0000256" key="6">
    <source>
        <dbReference type="ARBA" id="ARBA00022737"/>
    </source>
</evidence>
<dbReference type="Proteomes" id="UP001652660">
    <property type="component" value="Chromosome 8c"/>
</dbReference>
<evidence type="ECO:0000256" key="1">
    <source>
        <dbReference type="ARBA" id="ARBA00004370"/>
    </source>
</evidence>
<dbReference type="RefSeq" id="XP_071918991.1">
    <property type="nucleotide sequence ID" value="XM_072062890.1"/>
</dbReference>
<feature type="binding site" evidence="12">
    <location>
        <position position="652"/>
    </location>
    <ligand>
        <name>ATP</name>
        <dbReference type="ChEBI" id="CHEBI:30616"/>
    </ligand>
</feature>
<organism evidence="15 16">
    <name type="scientific">Coffea arabica</name>
    <name type="common">Arabian coffee</name>
    <dbReference type="NCBI Taxonomy" id="13443"/>
    <lineage>
        <taxon>Eukaryota</taxon>
        <taxon>Viridiplantae</taxon>
        <taxon>Streptophyta</taxon>
        <taxon>Embryophyta</taxon>
        <taxon>Tracheophyta</taxon>
        <taxon>Spermatophyta</taxon>
        <taxon>Magnoliopsida</taxon>
        <taxon>eudicotyledons</taxon>
        <taxon>Gunneridae</taxon>
        <taxon>Pentapetalae</taxon>
        <taxon>asterids</taxon>
        <taxon>lamiids</taxon>
        <taxon>Gentianales</taxon>
        <taxon>Rubiaceae</taxon>
        <taxon>Ixoroideae</taxon>
        <taxon>Gardenieae complex</taxon>
        <taxon>Bertiereae - Coffeeae clade</taxon>
        <taxon>Coffeeae</taxon>
        <taxon>Coffea</taxon>
    </lineage>
</organism>
<dbReference type="PROSITE" id="PS50011">
    <property type="entry name" value="PROTEIN_KINASE_DOM"/>
    <property type="match status" value="1"/>
</dbReference>
<accession>A0ABM4VHI7</accession>
<dbReference type="Gene3D" id="3.30.200.20">
    <property type="entry name" value="Phosphorylase Kinase, domain 1"/>
    <property type="match status" value="1"/>
</dbReference>
<name>A0ABM4VHI7_COFAR</name>
<dbReference type="SMART" id="SM00220">
    <property type="entry name" value="S_TKc"/>
    <property type="match status" value="1"/>
</dbReference>
<dbReference type="PANTHER" id="PTHR27008">
    <property type="entry name" value="OS04G0122200 PROTEIN"/>
    <property type="match status" value="1"/>
</dbReference>
<keyword evidence="9 12" id="KW-0067">ATP-binding</keyword>
<evidence type="ECO:0000256" key="4">
    <source>
        <dbReference type="ARBA" id="ARBA00022679"/>
    </source>
</evidence>
<dbReference type="SMART" id="SM00369">
    <property type="entry name" value="LRR_TYP"/>
    <property type="match status" value="5"/>
</dbReference>
<dbReference type="PROSITE" id="PS00108">
    <property type="entry name" value="PROTEIN_KINASE_ST"/>
    <property type="match status" value="1"/>
</dbReference>
<keyword evidence="6" id="KW-0677">Repeat</keyword>
<keyword evidence="15" id="KW-1185">Reference proteome</keyword>
<dbReference type="Pfam" id="PF07714">
    <property type="entry name" value="PK_Tyr_Ser-Thr"/>
    <property type="match status" value="1"/>
</dbReference>